<organism evidence="1 2">
    <name type="scientific">Helicostylum pulchrum</name>
    <dbReference type="NCBI Taxonomy" id="562976"/>
    <lineage>
        <taxon>Eukaryota</taxon>
        <taxon>Fungi</taxon>
        <taxon>Fungi incertae sedis</taxon>
        <taxon>Mucoromycota</taxon>
        <taxon>Mucoromycotina</taxon>
        <taxon>Mucoromycetes</taxon>
        <taxon>Mucorales</taxon>
        <taxon>Mucorineae</taxon>
        <taxon>Mucoraceae</taxon>
        <taxon>Helicostylum</taxon>
    </lineage>
</organism>
<gene>
    <name evidence="1" type="ORF">HPULCUR_011212</name>
</gene>
<comment type="caution">
    <text evidence="1">The sequence shown here is derived from an EMBL/GenBank/DDBJ whole genome shotgun (WGS) entry which is preliminary data.</text>
</comment>
<sequence>MSALSSLPPVETKYNNTWVTMMENTDGRRLVLGTKTLNALITSSLRIDSIKQASIDGVTSHFELDDSAALTTSVYLDNDSQYVNSLFATCPDGQMKLVIKQIVELYNEDEHTIVILENYSLNALLALLASSMSTSLVSANKSVAENVQSRVLNGQ</sequence>
<keyword evidence="2" id="KW-1185">Reference proteome</keyword>
<proteinExistence type="predicted"/>
<protein>
    <submittedName>
        <fullName evidence="1">Uncharacterized protein</fullName>
    </submittedName>
</protein>
<evidence type="ECO:0000313" key="1">
    <source>
        <dbReference type="EMBL" id="GAA5805689.1"/>
    </source>
</evidence>
<accession>A0ABP9YFF5</accession>
<name>A0ABP9YFF5_9FUNG</name>
<dbReference type="EMBL" id="BAABUJ010000049">
    <property type="protein sequence ID" value="GAA5805689.1"/>
    <property type="molecule type" value="Genomic_DNA"/>
</dbReference>
<evidence type="ECO:0000313" key="2">
    <source>
        <dbReference type="Proteomes" id="UP001476247"/>
    </source>
</evidence>
<reference evidence="1 2" key="1">
    <citation type="submission" date="2024-04" db="EMBL/GenBank/DDBJ databases">
        <title>genome sequences of Mucor flavus KT1a and Helicostylum pulchrum KT1b strains isolation_sourced from the surface of a dry-aged beef.</title>
        <authorList>
            <person name="Toyotome T."/>
            <person name="Hosono M."/>
            <person name="Torimaru M."/>
            <person name="Fukuda K."/>
            <person name="Mikami N."/>
        </authorList>
    </citation>
    <scope>NUCLEOTIDE SEQUENCE [LARGE SCALE GENOMIC DNA]</scope>
    <source>
        <strain evidence="1 2">KT1b</strain>
    </source>
</reference>
<dbReference type="Proteomes" id="UP001476247">
    <property type="component" value="Unassembled WGS sequence"/>
</dbReference>